<evidence type="ECO:0000313" key="1">
    <source>
        <dbReference type="EMBL" id="KAF2315813.1"/>
    </source>
</evidence>
<proteinExistence type="predicted"/>
<protein>
    <submittedName>
        <fullName evidence="1">Uncharacterized protein</fullName>
    </submittedName>
</protein>
<keyword evidence="2" id="KW-1185">Reference proteome</keyword>
<evidence type="ECO:0000313" key="2">
    <source>
        <dbReference type="Proteomes" id="UP000467840"/>
    </source>
</evidence>
<reference evidence="1 2" key="1">
    <citation type="journal article" date="2020" name="Mol. Plant">
        <title>The Chromosome-Based Rubber Tree Genome Provides New Insights into Spurge Genome Evolution and Rubber Biosynthesis.</title>
        <authorList>
            <person name="Liu J."/>
            <person name="Shi C."/>
            <person name="Shi C.C."/>
            <person name="Li W."/>
            <person name="Zhang Q.J."/>
            <person name="Zhang Y."/>
            <person name="Li K."/>
            <person name="Lu H.F."/>
            <person name="Shi C."/>
            <person name="Zhu S.T."/>
            <person name="Xiao Z.Y."/>
            <person name="Nan H."/>
            <person name="Yue Y."/>
            <person name="Zhu X.G."/>
            <person name="Wu Y."/>
            <person name="Hong X.N."/>
            <person name="Fan G.Y."/>
            <person name="Tong Y."/>
            <person name="Zhang D."/>
            <person name="Mao C.L."/>
            <person name="Liu Y.L."/>
            <person name="Hao S.J."/>
            <person name="Liu W.Q."/>
            <person name="Lv M.Q."/>
            <person name="Zhang H.B."/>
            <person name="Liu Y."/>
            <person name="Hu-Tang G.R."/>
            <person name="Wang J.P."/>
            <person name="Wang J.H."/>
            <person name="Sun Y.H."/>
            <person name="Ni S.B."/>
            <person name="Chen W.B."/>
            <person name="Zhang X.C."/>
            <person name="Jiao Y.N."/>
            <person name="Eichler E.E."/>
            <person name="Li G.H."/>
            <person name="Liu X."/>
            <person name="Gao L.Z."/>
        </authorList>
    </citation>
    <scope>NUCLEOTIDE SEQUENCE [LARGE SCALE GENOMIC DNA]</scope>
    <source>
        <strain evidence="2">cv. GT1</strain>
        <tissue evidence="1">Leaf</tissue>
    </source>
</reference>
<organism evidence="1 2">
    <name type="scientific">Hevea brasiliensis</name>
    <name type="common">Para rubber tree</name>
    <name type="synonym">Siphonia brasiliensis</name>
    <dbReference type="NCBI Taxonomy" id="3981"/>
    <lineage>
        <taxon>Eukaryota</taxon>
        <taxon>Viridiplantae</taxon>
        <taxon>Streptophyta</taxon>
        <taxon>Embryophyta</taxon>
        <taxon>Tracheophyta</taxon>
        <taxon>Spermatophyta</taxon>
        <taxon>Magnoliopsida</taxon>
        <taxon>eudicotyledons</taxon>
        <taxon>Gunneridae</taxon>
        <taxon>Pentapetalae</taxon>
        <taxon>rosids</taxon>
        <taxon>fabids</taxon>
        <taxon>Malpighiales</taxon>
        <taxon>Euphorbiaceae</taxon>
        <taxon>Crotonoideae</taxon>
        <taxon>Micrandreae</taxon>
        <taxon>Hevea</taxon>
    </lineage>
</organism>
<comment type="caution">
    <text evidence="1">The sequence shown here is derived from an EMBL/GenBank/DDBJ whole genome shotgun (WGS) entry which is preliminary data.</text>
</comment>
<gene>
    <name evidence="1" type="ORF">GH714_040353</name>
</gene>
<dbReference type="Proteomes" id="UP000467840">
    <property type="component" value="Chromosome 15"/>
</dbReference>
<sequence length="83" mass="9563">MVRGELPFQKCRVALDSVEFSDRVSGEELASNFADIITQMAQDAKWLVESMLFPLRLFQGHCEYKLTALLVKEEFIDLDSMNF</sequence>
<name>A0A6A6MUG8_HEVBR</name>
<accession>A0A6A6MUG8</accession>
<dbReference type="AlphaFoldDB" id="A0A6A6MUG8"/>
<dbReference type="EMBL" id="JAAGAX010000005">
    <property type="protein sequence ID" value="KAF2315813.1"/>
    <property type="molecule type" value="Genomic_DNA"/>
</dbReference>